<dbReference type="Proteomes" id="UP001163739">
    <property type="component" value="Chromosome"/>
</dbReference>
<reference evidence="2" key="1">
    <citation type="submission" date="2022-06" db="EMBL/GenBank/DDBJ databases">
        <title>Alkalimarinus sp. nov., isolated from gut of a Alitta virens.</title>
        <authorList>
            <person name="Yang A.I."/>
            <person name="Shin N.-R."/>
        </authorList>
    </citation>
    <scope>NUCLEOTIDE SEQUENCE</scope>
    <source>
        <strain evidence="2">A2M4</strain>
    </source>
</reference>
<evidence type="ECO:0000313" key="3">
    <source>
        <dbReference type="Proteomes" id="UP001163739"/>
    </source>
</evidence>
<accession>A0ABY6N061</accession>
<dbReference type="EMBL" id="CP100390">
    <property type="protein sequence ID" value="UZE95425.1"/>
    <property type="molecule type" value="Genomic_DNA"/>
</dbReference>
<sequence>MTNICKESPAITSGIAPAACETEWTDLVHVTGDNMQVYCLTQGQIKELENEESFVSAPIKNLLDAYSQSNKTIIDVKKKTWESLKEEKLIPPLVPSSGLTPLKRYEAQATLAKHRYERQLNRYKRVSSDVYIIEKELQHGLLAPETRGFYMRYLATLQQTRLDLGANLDNLKETLTQKQKVLSREEGRISKLKEAVESEVAYKVALQKTPPDSDDELKRLKEHAKTLSDETGMVNYVSSAELNHLADIDIKTLEIEREIDNRASRMGTLRVLKFFHWFTNSDRLYQRDVEELAKYENSQNKLHADKKSLEQKKEAFYSSMADRVPVEAAFQMPKLRYTHQLIEIKRTGSQNLSYIRRDSLSQFKKNWQKISIADVKRSLKLNRAGIEGAAKQAAQGLKENVSGKLVFKTWQSKEDNFFNQLNKELFKVSLNGDVVPEDKQLTASAEAQLMRFSAGAQFAGEYDPKKGRIHLGGETSAEFSLLKASANATLRLPSEAGHELKLSYQGDSGELKQLHCGVFRTSLILTVQGSVGACAMLSAKLRVDTKPGELNVGGDMNGNVFAGGMLKNEADLSVEWAKPISQNRLESGRVAKSTVANFSELVKITPSASVAFGVGFGLDFTVGYSRGKFIAHFSGQLVFGPGGAGGVAAELKVEQVIELIQFVRQALEESDFRFLEWVTETAFDMISKIMSLHIAVGETLSVLANLSEDQIIDKWKSLSSNQKLVKEECRNILSTPSNLRFLTPIAKADVLDRVCLTYFFEPNSFNLDDDELQASACMILLERIDSEREFFEVLRLMGRKGNKGNSHTLVSNYKRIFDDLLFQSKQKTRARNWLKNRAGSFYLSLE</sequence>
<evidence type="ECO:0000256" key="1">
    <source>
        <dbReference type="SAM" id="Coils"/>
    </source>
</evidence>
<evidence type="ECO:0000313" key="2">
    <source>
        <dbReference type="EMBL" id="UZE95425.1"/>
    </source>
</evidence>
<dbReference type="RefSeq" id="WP_265046914.1">
    <property type="nucleotide sequence ID" value="NZ_CP100390.1"/>
</dbReference>
<protein>
    <submittedName>
        <fullName evidence="2">Uncharacterized protein</fullName>
    </submittedName>
</protein>
<organism evidence="2 3">
    <name type="scientific">Alkalimarinus alittae</name>
    <dbReference type="NCBI Taxonomy" id="2961619"/>
    <lineage>
        <taxon>Bacteria</taxon>
        <taxon>Pseudomonadati</taxon>
        <taxon>Pseudomonadota</taxon>
        <taxon>Gammaproteobacteria</taxon>
        <taxon>Alteromonadales</taxon>
        <taxon>Alteromonadaceae</taxon>
        <taxon>Alkalimarinus</taxon>
    </lineage>
</organism>
<gene>
    <name evidence="2" type="ORF">NKI27_15320</name>
</gene>
<feature type="coiled-coil region" evidence="1">
    <location>
        <begin position="154"/>
        <end position="188"/>
    </location>
</feature>
<name>A0ABY6N061_9ALTE</name>
<keyword evidence="1" id="KW-0175">Coiled coil</keyword>
<proteinExistence type="predicted"/>
<keyword evidence="3" id="KW-1185">Reference proteome</keyword>